<sequence>MEAVAPVITFATEYIVGDDEGWKVRVDYQDWADIKQFFAGDTF</sequence>
<dbReference type="OrthoDB" id="687943at2759"/>
<accession>A0A1R3HJG9</accession>
<protein>
    <submittedName>
        <fullName evidence="2">Cupredoxin</fullName>
    </submittedName>
</protein>
<dbReference type="GO" id="GO:0009055">
    <property type="term" value="F:electron transfer activity"/>
    <property type="evidence" value="ECO:0007669"/>
    <property type="project" value="InterPro"/>
</dbReference>
<evidence type="ECO:0000313" key="3">
    <source>
        <dbReference type="Proteomes" id="UP000187203"/>
    </source>
</evidence>
<dbReference type="Proteomes" id="UP000187203">
    <property type="component" value="Unassembled WGS sequence"/>
</dbReference>
<evidence type="ECO:0000313" key="2">
    <source>
        <dbReference type="EMBL" id="OMO70461.1"/>
    </source>
</evidence>
<reference evidence="3" key="1">
    <citation type="submission" date="2013-09" db="EMBL/GenBank/DDBJ databases">
        <title>Corchorus olitorius genome sequencing.</title>
        <authorList>
            <person name="Alam M."/>
            <person name="Haque M.S."/>
            <person name="Islam M.S."/>
            <person name="Emdad E.M."/>
            <person name="Islam M.M."/>
            <person name="Ahmed B."/>
            <person name="Halim A."/>
            <person name="Hossen Q.M.M."/>
            <person name="Hossain M.Z."/>
            <person name="Ahmed R."/>
            <person name="Khan M.M."/>
            <person name="Islam R."/>
            <person name="Rashid M.M."/>
            <person name="Khan S.A."/>
            <person name="Rahman M.S."/>
            <person name="Alam M."/>
            <person name="Yahiya A.S."/>
            <person name="Khan M.S."/>
            <person name="Azam M.S."/>
            <person name="Haque T."/>
            <person name="Lashkar M.Z.H."/>
            <person name="Akhand A.I."/>
            <person name="Morshed G."/>
            <person name="Roy S."/>
            <person name="Uddin K.S."/>
            <person name="Rabeya T."/>
            <person name="Hossain A.S."/>
            <person name="Chowdhury A."/>
            <person name="Snigdha A.R."/>
            <person name="Mortoza M.S."/>
            <person name="Matin S.A."/>
            <person name="Hoque S.M.E."/>
            <person name="Islam M.K."/>
            <person name="Roy D.K."/>
            <person name="Haider R."/>
            <person name="Moosa M.M."/>
            <person name="Elias S.M."/>
            <person name="Hasan A.M."/>
            <person name="Jahan S."/>
            <person name="Shafiuddin M."/>
            <person name="Mahmood N."/>
            <person name="Shommy N.S."/>
        </authorList>
    </citation>
    <scope>NUCLEOTIDE SEQUENCE [LARGE SCALE GENOMIC DNA]</scope>
    <source>
        <strain evidence="3">cv. O-4</strain>
    </source>
</reference>
<dbReference type="Gene3D" id="2.60.40.420">
    <property type="entry name" value="Cupredoxins - blue copper proteins"/>
    <property type="match status" value="1"/>
</dbReference>
<feature type="domain" description="Phytocyanin" evidence="1">
    <location>
        <begin position="12"/>
        <end position="43"/>
    </location>
</feature>
<dbReference type="EMBL" id="AWUE01019992">
    <property type="protein sequence ID" value="OMO70461.1"/>
    <property type="molecule type" value="Genomic_DNA"/>
</dbReference>
<proteinExistence type="predicted"/>
<dbReference type="SUPFAM" id="SSF49503">
    <property type="entry name" value="Cupredoxins"/>
    <property type="match status" value="1"/>
</dbReference>
<organism evidence="2 3">
    <name type="scientific">Corchorus olitorius</name>
    <dbReference type="NCBI Taxonomy" id="93759"/>
    <lineage>
        <taxon>Eukaryota</taxon>
        <taxon>Viridiplantae</taxon>
        <taxon>Streptophyta</taxon>
        <taxon>Embryophyta</taxon>
        <taxon>Tracheophyta</taxon>
        <taxon>Spermatophyta</taxon>
        <taxon>Magnoliopsida</taxon>
        <taxon>eudicotyledons</taxon>
        <taxon>Gunneridae</taxon>
        <taxon>Pentapetalae</taxon>
        <taxon>rosids</taxon>
        <taxon>malvids</taxon>
        <taxon>Malvales</taxon>
        <taxon>Malvaceae</taxon>
        <taxon>Grewioideae</taxon>
        <taxon>Apeibeae</taxon>
        <taxon>Corchorus</taxon>
    </lineage>
</organism>
<evidence type="ECO:0000259" key="1">
    <source>
        <dbReference type="PROSITE" id="PS51485"/>
    </source>
</evidence>
<name>A0A1R3HJG9_9ROSI</name>
<dbReference type="InterPro" id="IPR003245">
    <property type="entry name" value="Phytocyanin_dom"/>
</dbReference>
<keyword evidence="3" id="KW-1185">Reference proteome</keyword>
<dbReference type="PROSITE" id="PS51485">
    <property type="entry name" value="PHYTOCYANIN"/>
    <property type="match status" value="1"/>
</dbReference>
<dbReference type="AlphaFoldDB" id="A0A1R3HJG9"/>
<comment type="caution">
    <text evidence="2">The sequence shown here is derived from an EMBL/GenBank/DDBJ whole genome shotgun (WGS) entry which is preliminary data.</text>
</comment>
<gene>
    <name evidence="2" type="ORF">COLO4_28593</name>
</gene>
<dbReference type="InterPro" id="IPR008972">
    <property type="entry name" value="Cupredoxin"/>
</dbReference>